<dbReference type="SUPFAM" id="SSF55909">
    <property type="entry name" value="Pentein"/>
    <property type="match status" value="1"/>
</dbReference>
<protein>
    <submittedName>
        <fullName evidence="2">Agmatine deiminase family protein</fullName>
    </submittedName>
</protein>
<dbReference type="Pfam" id="PF04371">
    <property type="entry name" value="PAD_porph"/>
    <property type="match status" value="1"/>
</dbReference>
<dbReference type="EMBL" id="CP059851">
    <property type="protein sequence ID" value="QMW23927.1"/>
    <property type="molecule type" value="Genomic_DNA"/>
</dbReference>
<evidence type="ECO:0000313" key="3">
    <source>
        <dbReference type="Proteomes" id="UP000515292"/>
    </source>
</evidence>
<evidence type="ECO:0000313" key="2">
    <source>
        <dbReference type="EMBL" id="QMW23927.1"/>
    </source>
</evidence>
<dbReference type="RefSeq" id="WP_182297750.1">
    <property type="nucleotide sequence ID" value="NZ_CP059851.1"/>
</dbReference>
<evidence type="ECO:0000256" key="1">
    <source>
        <dbReference type="ARBA" id="ARBA00022801"/>
    </source>
</evidence>
<dbReference type="KEGG" id="sand:H3309_05500"/>
<dbReference type="GO" id="GO:0004668">
    <property type="term" value="F:protein-arginine deiminase activity"/>
    <property type="evidence" value="ECO:0007669"/>
    <property type="project" value="InterPro"/>
</dbReference>
<organism evidence="2 3">
    <name type="scientific">Sandaracinobacteroides saxicola</name>
    <dbReference type="NCBI Taxonomy" id="2759707"/>
    <lineage>
        <taxon>Bacteria</taxon>
        <taxon>Pseudomonadati</taxon>
        <taxon>Pseudomonadota</taxon>
        <taxon>Alphaproteobacteria</taxon>
        <taxon>Sphingomonadales</taxon>
        <taxon>Sphingosinicellaceae</taxon>
        <taxon>Sandaracinobacteroides</taxon>
    </lineage>
</organism>
<dbReference type="AlphaFoldDB" id="A0A7G5IKN5"/>
<dbReference type="GO" id="GO:0009446">
    <property type="term" value="P:putrescine biosynthetic process"/>
    <property type="evidence" value="ECO:0007669"/>
    <property type="project" value="InterPro"/>
</dbReference>
<keyword evidence="1" id="KW-0378">Hydrolase</keyword>
<dbReference type="PANTHER" id="PTHR31377">
    <property type="entry name" value="AGMATINE DEIMINASE-RELATED"/>
    <property type="match status" value="1"/>
</dbReference>
<gene>
    <name evidence="2" type="ORF">H3309_05500</name>
</gene>
<accession>A0A7G5IKN5</accession>
<dbReference type="GO" id="GO:0047632">
    <property type="term" value="F:agmatine deiminase activity"/>
    <property type="evidence" value="ECO:0007669"/>
    <property type="project" value="TreeGrafter"/>
</dbReference>
<name>A0A7G5IKN5_9SPHN</name>
<keyword evidence="3" id="KW-1185">Reference proteome</keyword>
<sequence length="317" mass="33552">MIFPAEWAPQRALWTAWPSDADLWRDDLTPARLEVARMAKALAPHVALHIVCAHDEALACARDSLGGAASVHKIPFGDIWLRDTAPLFRTASDALAFTFNGWGGKYNLPFDNSLAEGIALAAGVPLTRHPMVLEGGAIDGDGTGLCVTTEQCLLNPNRNPAMTRADIEATLAETLGFTRILWLGDGLLNDHTDGHVDNLARFVAPNTLALPVATADDPNADVIADARARAHDFGVTVVDIPSVGQLEVDGEALPASYMNFVIANRAVVVPTYGAPNDQAAVAAIAALFPNHSVTGHRANHILTGGGSFHCITQQVPA</sequence>
<dbReference type="PANTHER" id="PTHR31377:SF0">
    <property type="entry name" value="AGMATINE DEIMINASE-RELATED"/>
    <property type="match status" value="1"/>
</dbReference>
<dbReference type="InterPro" id="IPR007466">
    <property type="entry name" value="Peptidyl-Arg-deiminase_porph"/>
</dbReference>
<reference evidence="2 3" key="1">
    <citation type="submission" date="2020-07" db="EMBL/GenBank/DDBJ databases">
        <title>Complete genome sequence for Sandaracinobacter sp. M6.</title>
        <authorList>
            <person name="Tang Y."/>
            <person name="Liu Q."/>
            <person name="Guo Z."/>
            <person name="Lei P."/>
            <person name="Huang B."/>
        </authorList>
    </citation>
    <scope>NUCLEOTIDE SEQUENCE [LARGE SCALE GENOMIC DNA]</scope>
    <source>
        <strain evidence="2 3">M6</strain>
    </source>
</reference>
<dbReference type="Proteomes" id="UP000515292">
    <property type="component" value="Chromosome"/>
</dbReference>
<proteinExistence type="predicted"/>
<dbReference type="Gene3D" id="3.75.10.10">
    <property type="entry name" value="L-arginine/glycine Amidinotransferase, Chain A"/>
    <property type="match status" value="1"/>
</dbReference>